<dbReference type="EC" id="1.1.1.169" evidence="2"/>
<proteinExistence type="inferred from homology"/>
<dbReference type="Proteomes" id="UP000191144">
    <property type="component" value="Chromosome G"/>
</dbReference>
<evidence type="ECO:0000256" key="4">
    <source>
        <dbReference type="ARBA" id="ARBA00023002"/>
    </source>
</evidence>
<evidence type="ECO:0000256" key="1">
    <source>
        <dbReference type="ARBA" id="ARBA00007870"/>
    </source>
</evidence>
<feature type="domain" description="Ketopantoate reductase N-terminal" evidence="7">
    <location>
        <begin position="8"/>
        <end position="169"/>
    </location>
</feature>
<comment type="similarity">
    <text evidence="1">Belongs to the ketopantoate reductase family.</text>
</comment>
<dbReference type="AlphaFoldDB" id="A0A1G4K7P5"/>
<evidence type="ECO:0000256" key="2">
    <source>
        <dbReference type="ARBA" id="ARBA00013014"/>
    </source>
</evidence>
<dbReference type="InterPro" id="IPR013328">
    <property type="entry name" value="6PGD_dom2"/>
</dbReference>
<keyword evidence="4" id="KW-0560">Oxidoreductase</keyword>
<dbReference type="InterPro" id="IPR013752">
    <property type="entry name" value="KPA_reductase"/>
</dbReference>
<gene>
    <name evidence="9" type="ORF">LAME_0G06546G</name>
</gene>
<dbReference type="GO" id="GO:0005739">
    <property type="term" value="C:mitochondrion"/>
    <property type="evidence" value="ECO:0007669"/>
    <property type="project" value="TreeGrafter"/>
</dbReference>
<dbReference type="SUPFAM" id="SSF51735">
    <property type="entry name" value="NAD(P)-binding Rossmann-fold domains"/>
    <property type="match status" value="1"/>
</dbReference>
<feature type="signal peptide" evidence="6">
    <location>
        <begin position="1"/>
        <end position="21"/>
    </location>
</feature>
<dbReference type="Gene3D" id="3.40.50.720">
    <property type="entry name" value="NAD(P)-binding Rossmann-like Domain"/>
    <property type="match status" value="1"/>
</dbReference>
<dbReference type="InterPro" id="IPR036291">
    <property type="entry name" value="NAD(P)-bd_dom_sf"/>
</dbReference>
<dbReference type="InterPro" id="IPR003710">
    <property type="entry name" value="ApbA"/>
</dbReference>
<dbReference type="GO" id="GO:0008677">
    <property type="term" value="F:2-dehydropantoate 2-reductase activity"/>
    <property type="evidence" value="ECO:0007669"/>
    <property type="project" value="UniProtKB-EC"/>
</dbReference>
<keyword evidence="6" id="KW-0732">Signal</keyword>
<organism evidence="9 10">
    <name type="scientific">Lachancea meyersii CBS 8951</name>
    <dbReference type="NCBI Taxonomy" id="1266667"/>
    <lineage>
        <taxon>Eukaryota</taxon>
        <taxon>Fungi</taxon>
        <taxon>Dikarya</taxon>
        <taxon>Ascomycota</taxon>
        <taxon>Saccharomycotina</taxon>
        <taxon>Saccharomycetes</taxon>
        <taxon>Saccharomycetales</taxon>
        <taxon>Saccharomycetaceae</taxon>
        <taxon>Lachancea</taxon>
    </lineage>
</organism>
<feature type="domain" description="Ketopantoate reductase C-terminal" evidence="8">
    <location>
        <begin position="216"/>
        <end position="357"/>
    </location>
</feature>
<name>A0A1G4K7P5_9SACH</name>
<keyword evidence="3" id="KW-0521">NADP</keyword>
<evidence type="ECO:0000259" key="8">
    <source>
        <dbReference type="Pfam" id="PF08546"/>
    </source>
</evidence>
<dbReference type="Pfam" id="PF08546">
    <property type="entry name" value="ApbA_C"/>
    <property type="match status" value="1"/>
</dbReference>
<evidence type="ECO:0000313" key="10">
    <source>
        <dbReference type="Proteomes" id="UP000191144"/>
    </source>
</evidence>
<evidence type="ECO:0000313" key="9">
    <source>
        <dbReference type="EMBL" id="SCU99945.1"/>
    </source>
</evidence>
<feature type="chain" id="PRO_5009236388" description="2-dehydropantoate 2-reductase" evidence="6">
    <location>
        <begin position="22"/>
        <end position="374"/>
    </location>
</feature>
<dbReference type="InterPro" id="IPR013332">
    <property type="entry name" value="KPR_N"/>
</dbReference>
<evidence type="ECO:0000259" key="7">
    <source>
        <dbReference type="Pfam" id="PF02558"/>
    </source>
</evidence>
<protein>
    <recommendedName>
        <fullName evidence="2">2-dehydropantoate 2-reductase</fullName>
        <ecNumber evidence="2">1.1.1.169</ecNumber>
    </recommendedName>
    <alternativeName>
        <fullName evidence="5">Ketopantoate reductase</fullName>
    </alternativeName>
</protein>
<dbReference type="Pfam" id="PF02558">
    <property type="entry name" value="ApbA"/>
    <property type="match status" value="1"/>
</dbReference>
<dbReference type="Gene3D" id="1.10.1040.10">
    <property type="entry name" value="N-(1-d-carboxylethyl)-l-norvaline Dehydrogenase, domain 2"/>
    <property type="match status" value="1"/>
</dbReference>
<reference evidence="10" key="1">
    <citation type="submission" date="2016-03" db="EMBL/GenBank/DDBJ databases">
        <authorList>
            <person name="Devillers Hugo."/>
        </authorList>
    </citation>
    <scope>NUCLEOTIDE SEQUENCE [LARGE SCALE GENOMIC DNA]</scope>
</reference>
<dbReference type="PANTHER" id="PTHR43765">
    <property type="entry name" value="2-DEHYDROPANTOATE 2-REDUCTASE-RELATED"/>
    <property type="match status" value="1"/>
</dbReference>
<dbReference type="InterPro" id="IPR008927">
    <property type="entry name" value="6-PGluconate_DH-like_C_sf"/>
</dbReference>
<dbReference type="EMBL" id="LT598484">
    <property type="protein sequence ID" value="SCU99945.1"/>
    <property type="molecule type" value="Genomic_DNA"/>
</dbReference>
<evidence type="ECO:0000256" key="5">
    <source>
        <dbReference type="ARBA" id="ARBA00032024"/>
    </source>
</evidence>
<dbReference type="GO" id="GO:0050661">
    <property type="term" value="F:NADP binding"/>
    <property type="evidence" value="ECO:0007669"/>
    <property type="project" value="TreeGrafter"/>
</dbReference>
<dbReference type="OrthoDB" id="73846at2759"/>
<sequence length="374" mass="42048">MTQAQQKVFVLGFGSIGVLLASQLQQNARVSVVPLFRSEKRLQDFGDSERKVSVKCTYDEGVSIRENVYNGATCPELFPKDGKIDNLIITTKTYQTKDALAPYMKYIHPQTNVMLVQNGLGVLEVLKDEVFVDFRPNLFQGVISHGVYQTTGFSFTHAGFGDLKISRLPGADSDSIVQSNKFIGNDKESNSLLELFTQPDFTKGLNVVHMTYQEMLLGQLEKYMVNTCMNSVTSILDCINGELIDVAAPTFDAIIAESLAVLKAAYKPLFDYKPESEDYPDIDLSRVLDPVKLRDFIIWVACDKAGGNSSSMRQDTVNLRETEVEYLNGYIVKLCKELNLGPEHCKINQTLVDLVKLRLELNRYRDKHGDMRLQ</sequence>
<evidence type="ECO:0000256" key="3">
    <source>
        <dbReference type="ARBA" id="ARBA00022857"/>
    </source>
</evidence>
<dbReference type="NCBIfam" id="TIGR00745">
    <property type="entry name" value="apbA_panE"/>
    <property type="match status" value="1"/>
</dbReference>
<accession>A0A1G4K7P5</accession>
<dbReference type="InterPro" id="IPR050838">
    <property type="entry name" value="Ketopantoate_reductase"/>
</dbReference>
<keyword evidence="10" id="KW-1185">Reference proteome</keyword>
<dbReference type="SUPFAM" id="SSF48179">
    <property type="entry name" value="6-phosphogluconate dehydrogenase C-terminal domain-like"/>
    <property type="match status" value="1"/>
</dbReference>
<dbReference type="GO" id="GO:0015940">
    <property type="term" value="P:pantothenate biosynthetic process"/>
    <property type="evidence" value="ECO:0007669"/>
    <property type="project" value="InterPro"/>
</dbReference>
<evidence type="ECO:0000256" key="6">
    <source>
        <dbReference type="SAM" id="SignalP"/>
    </source>
</evidence>
<dbReference type="PANTHER" id="PTHR43765:SF2">
    <property type="entry name" value="2-DEHYDROPANTOATE 2-REDUCTASE"/>
    <property type="match status" value="1"/>
</dbReference>